<keyword evidence="3" id="KW-1185">Reference proteome</keyword>
<reference evidence="2" key="1">
    <citation type="journal article" date="2014" name="Int. J. Syst. Evol. Microbiol.">
        <title>Complete genome sequence of Corynebacterium casei LMG S-19264T (=DSM 44701T), isolated from a smear-ripened cheese.</title>
        <authorList>
            <consortium name="US DOE Joint Genome Institute (JGI-PGF)"/>
            <person name="Walter F."/>
            <person name="Albersmeier A."/>
            <person name="Kalinowski J."/>
            <person name="Ruckert C."/>
        </authorList>
    </citation>
    <scope>NUCLEOTIDE SEQUENCE</scope>
    <source>
        <strain evidence="2">JCM 13064</strain>
    </source>
</reference>
<evidence type="ECO:0000313" key="2">
    <source>
        <dbReference type="EMBL" id="GGL07018.1"/>
    </source>
</evidence>
<dbReference type="AlphaFoldDB" id="A0A917RGE4"/>
<comment type="caution">
    <text evidence="2">The sequence shown here is derived from an EMBL/GenBank/DDBJ whole genome shotgun (WGS) entry which is preliminary data.</text>
</comment>
<gene>
    <name evidence="2" type="ORF">GCM10007964_56610</name>
</gene>
<accession>A0A917RGE4</accession>
<reference evidence="2" key="2">
    <citation type="submission" date="2020-09" db="EMBL/GenBank/DDBJ databases">
        <authorList>
            <person name="Sun Q."/>
            <person name="Ohkuma M."/>
        </authorList>
    </citation>
    <scope>NUCLEOTIDE SEQUENCE</scope>
    <source>
        <strain evidence="2">JCM 13064</strain>
    </source>
</reference>
<keyword evidence="1" id="KW-0472">Membrane</keyword>
<evidence type="ECO:0008006" key="4">
    <source>
        <dbReference type="Google" id="ProtNLM"/>
    </source>
</evidence>
<organism evidence="2 3">
    <name type="scientific">Sphaerisporangium melleum</name>
    <dbReference type="NCBI Taxonomy" id="321316"/>
    <lineage>
        <taxon>Bacteria</taxon>
        <taxon>Bacillati</taxon>
        <taxon>Actinomycetota</taxon>
        <taxon>Actinomycetes</taxon>
        <taxon>Streptosporangiales</taxon>
        <taxon>Streptosporangiaceae</taxon>
        <taxon>Sphaerisporangium</taxon>
    </lineage>
</organism>
<sequence length="141" mass="14604">MRFLAPLHHLPLRAATGAYILNSGLGKKDADQQTAAWLHGQAAGAYPFLKDIDPARFARLLSAAETALGVALLLPVVPSSLAGLGLTAFGAGLVGLYLRTPGMREPGGVRPTSEGAGLAKDVWLLGAGLTLALEGCHRGRR</sequence>
<evidence type="ECO:0000256" key="1">
    <source>
        <dbReference type="SAM" id="Phobius"/>
    </source>
</evidence>
<dbReference type="EMBL" id="BMNT01000036">
    <property type="protein sequence ID" value="GGL07018.1"/>
    <property type="molecule type" value="Genomic_DNA"/>
</dbReference>
<protein>
    <recommendedName>
        <fullName evidence="4">DoxX family protein</fullName>
    </recommendedName>
</protein>
<dbReference type="RefSeq" id="WP_189166096.1">
    <property type="nucleotide sequence ID" value="NZ_BMNT01000036.1"/>
</dbReference>
<keyword evidence="1" id="KW-0812">Transmembrane</keyword>
<feature type="transmembrane region" description="Helical" evidence="1">
    <location>
        <begin position="80"/>
        <end position="98"/>
    </location>
</feature>
<name>A0A917RGE4_9ACTN</name>
<evidence type="ECO:0000313" key="3">
    <source>
        <dbReference type="Proteomes" id="UP000645217"/>
    </source>
</evidence>
<proteinExistence type="predicted"/>
<keyword evidence="1" id="KW-1133">Transmembrane helix</keyword>
<dbReference type="Proteomes" id="UP000645217">
    <property type="component" value="Unassembled WGS sequence"/>
</dbReference>